<name>A0A934WWX5_9BACT</name>
<dbReference type="Gene3D" id="2.170.130.10">
    <property type="entry name" value="TonB-dependent receptor, plug domain"/>
    <property type="match status" value="1"/>
</dbReference>
<evidence type="ECO:0000259" key="9">
    <source>
        <dbReference type="Pfam" id="PF07715"/>
    </source>
</evidence>
<dbReference type="InterPro" id="IPR036942">
    <property type="entry name" value="Beta-barrel_TonB_sf"/>
</dbReference>
<accession>A0A934WWX5</accession>
<dbReference type="InterPro" id="IPR039426">
    <property type="entry name" value="TonB-dep_rcpt-like"/>
</dbReference>
<keyword evidence="3 7" id="KW-1134">Transmembrane beta strand</keyword>
<proteinExistence type="inferred from homology"/>
<gene>
    <name evidence="11" type="ORF">JKA74_04745</name>
</gene>
<dbReference type="Proteomes" id="UP000611723">
    <property type="component" value="Unassembled WGS sequence"/>
</dbReference>
<evidence type="ECO:0000256" key="3">
    <source>
        <dbReference type="ARBA" id="ARBA00022452"/>
    </source>
</evidence>
<evidence type="ECO:0000256" key="5">
    <source>
        <dbReference type="ARBA" id="ARBA00023136"/>
    </source>
</evidence>
<protein>
    <submittedName>
        <fullName evidence="11">TonB-dependent receptor</fullName>
    </submittedName>
</protein>
<comment type="caution">
    <text evidence="11">The sequence shown here is derived from an EMBL/GenBank/DDBJ whole genome shotgun (WGS) entry which is preliminary data.</text>
</comment>
<evidence type="ECO:0000256" key="8">
    <source>
        <dbReference type="SAM" id="SignalP"/>
    </source>
</evidence>
<evidence type="ECO:0000256" key="1">
    <source>
        <dbReference type="ARBA" id="ARBA00004571"/>
    </source>
</evidence>
<dbReference type="InterPro" id="IPR037066">
    <property type="entry name" value="Plug_dom_sf"/>
</dbReference>
<dbReference type="PANTHER" id="PTHR40980">
    <property type="entry name" value="PLUG DOMAIN-CONTAINING PROTEIN"/>
    <property type="match status" value="1"/>
</dbReference>
<evidence type="ECO:0000256" key="2">
    <source>
        <dbReference type="ARBA" id="ARBA00022448"/>
    </source>
</evidence>
<evidence type="ECO:0000256" key="7">
    <source>
        <dbReference type="PROSITE-ProRule" id="PRU01360"/>
    </source>
</evidence>
<comment type="similarity">
    <text evidence="7">Belongs to the TonB-dependent receptor family.</text>
</comment>
<evidence type="ECO:0000256" key="4">
    <source>
        <dbReference type="ARBA" id="ARBA00022692"/>
    </source>
</evidence>
<organism evidence="11 12">
    <name type="scientific">Marivirga aurantiaca</name>
    <dbReference type="NCBI Taxonomy" id="2802615"/>
    <lineage>
        <taxon>Bacteria</taxon>
        <taxon>Pseudomonadati</taxon>
        <taxon>Bacteroidota</taxon>
        <taxon>Cytophagia</taxon>
        <taxon>Cytophagales</taxon>
        <taxon>Marivirgaceae</taxon>
        <taxon>Marivirga</taxon>
    </lineage>
</organism>
<sequence length="817" mass="93950">MIKSCIIKYNLLVIISFLTINMAFSQNTTVKGKVVDQATNEPLAYANVSLFDEQENLITGMVTPDDGTFQLQVPQGEYILRIQFVSYKTVSLPIDANKSVTDLGKMSLQEDVNQLSEVEVVAKKPQMEMKLDKRVFNVGEDLSNIGGSAESILDNLPSVTVDVEGNVSLRGSGNVRILINGRPSGLVGISGGSALRQIQADMIESIEVITNPSARYEAEGNAGIINIILKKDKKGGLNGSFSTNVGYPAIYGVNANLNYRKNKINIFGNYGVTYRENFGGGYIDQSFFPKDSTAYFTYVDRERERSGVSQNARFGIDYSFTDNTTLTGSFLYRVSDEDNISYNYYSDFDENRELYKKSVRIQEEKEDESVLEYDLNFTHKFSGDDDHKLTADFQYRNNSEQEDSDLYNRLYNLDREQYEDSIYQRSLIDEFSENIMAQANYTKPLGESRSLEVGWRSTLRTITNDYLVEQEQQDGSFENLTDFTNEFIYNEDIHALYAIYNSEFDKFTYQVGLRTELTDVRTELVTTDTVNTQNYLNLFPSLFLTYKFNKLNTLQASYSRRFDRPRFRELNPFSNFNDDRNIRIGNPNLQPEFTDSYEIGLLNNFKDATFYSGLYYRRTTGVTDRIQTVEYREIEGETVAVTIHKPQNLAERNSIGLENTYSHDLNDWWRLNANLNVFYSETYGEVEGKVFEAETFTMSSRATSQMTFWEDVSFQLSAFYRAPQQSTQGTRKAFYMIDLGLSKEILNKKGTIALNVRDLLNSRKWRSTTEGEDFFYDSEFQWRTRTFTLTFDYRLNSQKQKEGRGERGDNDFGGDEF</sequence>
<dbReference type="PANTHER" id="PTHR40980:SF4">
    <property type="entry name" value="TONB-DEPENDENT RECEPTOR-LIKE BETA-BARREL DOMAIN-CONTAINING PROTEIN"/>
    <property type="match status" value="1"/>
</dbReference>
<dbReference type="EMBL" id="JAEQBW010000001">
    <property type="protein sequence ID" value="MBK6264335.1"/>
    <property type="molecule type" value="Genomic_DNA"/>
</dbReference>
<reference evidence="11" key="1">
    <citation type="submission" date="2021-01" db="EMBL/GenBank/DDBJ databases">
        <title>Marivirga aurantiaca sp. nov., isolated from intertidal surface sediments.</title>
        <authorList>
            <person name="Zhang M."/>
        </authorList>
    </citation>
    <scope>NUCLEOTIDE SEQUENCE</scope>
    <source>
        <strain evidence="11">S37H4</strain>
    </source>
</reference>
<dbReference type="PROSITE" id="PS52016">
    <property type="entry name" value="TONB_DEPENDENT_REC_3"/>
    <property type="match status" value="1"/>
</dbReference>
<evidence type="ECO:0000256" key="6">
    <source>
        <dbReference type="ARBA" id="ARBA00023237"/>
    </source>
</evidence>
<dbReference type="Pfam" id="PF13715">
    <property type="entry name" value="CarbopepD_reg_2"/>
    <property type="match status" value="1"/>
</dbReference>
<dbReference type="InterPro" id="IPR041700">
    <property type="entry name" value="OMP_b-brl_3"/>
</dbReference>
<keyword evidence="11" id="KW-0675">Receptor</keyword>
<dbReference type="SUPFAM" id="SSF49464">
    <property type="entry name" value="Carboxypeptidase regulatory domain-like"/>
    <property type="match status" value="1"/>
</dbReference>
<comment type="subcellular location">
    <subcellularLocation>
        <location evidence="1 7">Cell outer membrane</location>
        <topology evidence="1 7">Multi-pass membrane protein</topology>
    </subcellularLocation>
</comment>
<evidence type="ECO:0000313" key="11">
    <source>
        <dbReference type="EMBL" id="MBK6264335.1"/>
    </source>
</evidence>
<dbReference type="SUPFAM" id="SSF56935">
    <property type="entry name" value="Porins"/>
    <property type="match status" value="1"/>
</dbReference>
<keyword evidence="5 7" id="KW-0472">Membrane</keyword>
<dbReference type="Pfam" id="PF07715">
    <property type="entry name" value="Plug"/>
    <property type="match status" value="1"/>
</dbReference>
<keyword evidence="12" id="KW-1185">Reference proteome</keyword>
<dbReference type="Gene3D" id="2.40.170.20">
    <property type="entry name" value="TonB-dependent receptor, beta-barrel domain"/>
    <property type="match status" value="1"/>
</dbReference>
<evidence type="ECO:0000313" key="12">
    <source>
        <dbReference type="Proteomes" id="UP000611723"/>
    </source>
</evidence>
<dbReference type="InterPro" id="IPR012910">
    <property type="entry name" value="Plug_dom"/>
</dbReference>
<keyword evidence="8" id="KW-0732">Signal</keyword>
<keyword evidence="6 7" id="KW-0998">Cell outer membrane</keyword>
<dbReference type="Pfam" id="PF14905">
    <property type="entry name" value="OMP_b-brl_3"/>
    <property type="match status" value="1"/>
</dbReference>
<feature type="domain" description="TonB-dependent receptor plug" evidence="9">
    <location>
        <begin position="148"/>
        <end position="223"/>
    </location>
</feature>
<feature type="chain" id="PRO_5037000294" evidence="8">
    <location>
        <begin position="26"/>
        <end position="817"/>
    </location>
</feature>
<dbReference type="InterPro" id="IPR008969">
    <property type="entry name" value="CarboxyPept-like_regulatory"/>
</dbReference>
<keyword evidence="4 7" id="KW-0812">Transmembrane</keyword>
<evidence type="ECO:0000259" key="10">
    <source>
        <dbReference type="Pfam" id="PF14905"/>
    </source>
</evidence>
<dbReference type="GO" id="GO:0009279">
    <property type="term" value="C:cell outer membrane"/>
    <property type="evidence" value="ECO:0007669"/>
    <property type="project" value="UniProtKB-SubCell"/>
</dbReference>
<dbReference type="AlphaFoldDB" id="A0A934WWX5"/>
<feature type="domain" description="Outer membrane protein beta-barrel" evidence="10">
    <location>
        <begin position="379"/>
        <end position="793"/>
    </location>
</feature>
<keyword evidence="2 7" id="KW-0813">Transport</keyword>
<feature type="signal peptide" evidence="8">
    <location>
        <begin position="1"/>
        <end position="25"/>
    </location>
</feature>
<dbReference type="Gene3D" id="2.60.40.1120">
    <property type="entry name" value="Carboxypeptidase-like, regulatory domain"/>
    <property type="match status" value="1"/>
</dbReference>
<dbReference type="RefSeq" id="WP_201429998.1">
    <property type="nucleotide sequence ID" value="NZ_JAEQBW010000001.1"/>
</dbReference>